<name>A0A154BUU2_ANASB</name>
<dbReference type="GO" id="GO:0005524">
    <property type="term" value="F:ATP binding"/>
    <property type="evidence" value="ECO:0007669"/>
    <property type="project" value="InterPro"/>
</dbReference>
<comment type="caution">
    <text evidence="3">The sequence shown here is derived from an EMBL/GenBank/DDBJ whole genome shotgun (WGS) entry which is preliminary data.</text>
</comment>
<accession>A0A154BUU2</accession>
<keyword evidence="4" id="KW-1185">Reference proteome</keyword>
<dbReference type="Proteomes" id="UP000076268">
    <property type="component" value="Unassembled WGS sequence"/>
</dbReference>
<dbReference type="InterPro" id="IPR041685">
    <property type="entry name" value="AAA_GajA/Old/RecF-like"/>
</dbReference>
<dbReference type="OrthoDB" id="9801813at2"/>
<dbReference type="EMBL" id="LSGP01000006">
    <property type="protein sequence ID" value="KYZ77794.1"/>
    <property type="molecule type" value="Genomic_DNA"/>
</dbReference>
<dbReference type="PANTHER" id="PTHR43581:SF4">
    <property type="entry name" value="ATP_GTP PHOSPHATASE"/>
    <property type="match status" value="1"/>
</dbReference>
<feature type="domain" description="ATPase AAA-type core" evidence="2">
    <location>
        <begin position="225"/>
        <end position="294"/>
    </location>
</feature>
<dbReference type="RefSeq" id="WP_066237595.1">
    <property type="nucleotide sequence ID" value="NZ_LSGP01000006.1"/>
</dbReference>
<dbReference type="InterPro" id="IPR003959">
    <property type="entry name" value="ATPase_AAA_core"/>
</dbReference>
<dbReference type="Gene3D" id="3.40.50.300">
    <property type="entry name" value="P-loop containing nucleotide triphosphate hydrolases"/>
    <property type="match status" value="2"/>
</dbReference>
<dbReference type="InterPro" id="IPR027417">
    <property type="entry name" value="P-loop_NTPase"/>
</dbReference>
<dbReference type="GO" id="GO:0016887">
    <property type="term" value="F:ATP hydrolysis activity"/>
    <property type="evidence" value="ECO:0007669"/>
    <property type="project" value="InterPro"/>
</dbReference>
<dbReference type="SUPFAM" id="SSF52540">
    <property type="entry name" value="P-loop containing nucleoside triphosphate hydrolases"/>
    <property type="match status" value="1"/>
</dbReference>
<gene>
    <name evidence="3" type="ORF">AXX12_17160</name>
</gene>
<dbReference type="STRING" id="1794912.AXX12_17160"/>
<evidence type="ECO:0000259" key="2">
    <source>
        <dbReference type="Pfam" id="PF13304"/>
    </source>
</evidence>
<evidence type="ECO:0000313" key="4">
    <source>
        <dbReference type="Proteomes" id="UP000076268"/>
    </source>
</evidence>
<dbReference type="Pfam" id="PF13175">
    <property type="entry name" value="AAA_15"/>
    <property type="match status" value="1"/>
</dbReference>
<protein>
    <recommendedName>
        <fullName evidence="5">ATPase AAA-type core domain-containing protein</fullName>
    </recommendedName>
</protein>
<organism evidence="3 4">
    <name type="scientific">Anaerosporomusa subterranea</name>
    <dbReference type="NCBI Taxonomy" id="1794912"/>
    <lineage>
        <taxon>Bacteria</taxon>
        <taxon>Bacillati</taxon>
        <taxon>Bacillota</taxon>
        <taxon>Negativicutes</taxon>
        <taxon>Acetonemataceae</taxon>
        <taxon>Anaerosporomusa</taxon>
    </lineage>
</organism>
<reference evidence="3 4" key="1">
    <citation type="submission" date="2016-02" db="EMBL/GenBank/DDBJ databases">
        <title>Anaerosporomusa subterraneum gen. nov., sp. nov., a spore-forming obligate anaerobe isolated from saprolite.</title>
        <authorList>
            <person name="Choi J.K."/>
            <person name="Shah M."/>
            <person name="Yee N."/>
        </authorList>
    </citation>
    <scope>NUCLEOTIDE SEQUENCE [LARGE SCALE GENOMIC DNA]</scope>
    <source>
        <strain evidence="3 4">RU4</strain>
    </source>
</reference>
<proteinExistence type="predicted"/>
<feature type="domain" description="Endonuclease GajA/Old nuclease/RecF-like AAA" evidence="1">
    <location>
        <begin position="7"/>
        <end position="50"/>
    </location>
</feature>
<evidence type="ECO:0000259" key="1">
    <source>
        <dbReference type="Pfam" id="PF13175"/>
    </source>
</evidence>
<dbReference type="InterPro" id="IPR051396">
    <property type="entry name" value="Bact_Antivir_Def_Nuclease"/>
</dbReference>
<evidence type="ECO:0008006" key="5">
    <source>
        <dbReference type="Google" id="ProtNLM"/>
    </source>
</evidence>
<dbReference type="PANTHER" id="PTHR43581">
    <property type="entry name" value="ATP/GTP PHOSPHATASE"/>
    <property type="match status" value="1"/>
</dbReference>
<dbReference type="AlphaFoldDB" id="A0A154BUU2"/>
<sequence>MQKPITITSVEFKDFKAFLKYNIKFHKMNILVGPNNCGKSTIINAFRILALGIRQALHKRPSVISISGSILQGYSISEETLPMSIENIHTDYVATDTTVSFRLSNGNKLILLFPKSGGSYLITESQGRPISTPSAFRREYPITVDFVPVLGPVEHREAILTEETVRRNLATHKACRHFRNYWRYNPDNFQEFAELVKDTWPGMEVERPHRVSGTSELAMFCLENRMTREIYWAGFGFQIWCQLLTHIARAKKSTILIVDEPEIYLHPDVQRQLLNILRYCGPDIIIATHSAEIMGEADASEILLVDKGKNAAERLRDIEGVQAALDAIGSVQNITLTQLARTRNLLFFEGPDDFKIIRRFARKLGFVELASGNDITILTSGGFSAWERIKSLAWGFKSALKTKIRVGAIFDRDYWSREEGSSILSELNHHLELAHIHERKEIENYLLEIPVLERAFLKSLSERSKCSSDFLIKENVICKMLDRITSTMKSRVQAQYIAKRSSFLCHAKEDSATVTTQTITLFDRDWNSLDSRMSIVPGKEVLSLLRTEVRNKYSVNLSDYRIIDEFRIEEIPADIKLLIEHIEEYRVGLKQSATQALSL</sequence>
<evidence type="ECO:0000313" key="3">
    <source>
        <dbReference type="EMBL" id="KYZ77794.1"/>
    </source>
</evidence>
<dbReference type="Pfam" id="PF13304">
    <property type="entry name" value="AAA_21"/>
    <property type="match status" value="1"/>
</dbReference>